<gene>
    <name evidence="1" type="ORF">ACE1B6_25405</name>
</gene>
<organism evidence="1 2">
    <name type="scientific">Floridaenema fluviatile BLCC-F154</name>
    <dbReference type="NCBI Taxonomy" id="3153640"/>
    <lineage>
        <taxon>Bacteria</taxon>
        <taxon>Bacillati</taxon>
        <taxon>Cyanobacteriota</taxon>
        <taxon>Cyanophyceae</taxon>
        <taxon>Oscillatoriophycideae</taxon>
        <taxon>Aerosakkonematales</taxon>
        <taxon>Aerosakkonemataceae</taxon>
        <taxon>Floridanema</taxon>
        <taxon>Floridanema fluviatile</taxon>
    </lineage>
</organism>
<evidence type="ECO:0000313" key="1">
    <source>
        <dbReference type="EMBL" id="MFB2938601.1"/>
    </source>
</evidence>
<proteinExistence type="predicted"/>
<dbReference type="EMBL" id="JBHFNS010000091">
    <property type="protein sequence ID" value="MFB2938601.1"/>
    <property type="molecule type" value="Genomic_DNA"/>
</dbReference>
<accession>A0ABV4YIE1</accession>
<name>A0ABV4YIE1_9CYAN</name>
<sequence length="158" mass="17479">MSQLAELNSRSSGLIELRFDRLKLFEPVIGQYKDLGIEFHGAIALKPSNPEFFPQSGDVVLMPQGHKMLIATNFKYPVTSVRALVCGSGSIVLTTYDINGTLLDRTSKPADFPPIVSPATESKLHPTWLQSEQRGITRIELHSCTPFTLSHFCFLGMA</sequence>
<keyword evidence="2" id="KW-1185">Reference proteome</keyword>
<protein>
    <submittedName>
        <fullName evidence="1">Uncharacterized protein</fullName>
    </submittedName>
</protein>
<comment type="caution">
    <text evidence="1">The sequence shown here is derived from an EMBL/GenBank/DDBJ whole genome shotgun (WGS) entry which is preliminary data.</text>
</comment>
<reference evidence="1 2" key="1">
    <citation type="submission" date="2024-09" db="EMBL/GenBank/DDBJ databases">
        <title>Floridaenema gen nov. (Aerosakkonemataceae, Aerosakkonematales ord. nov., Cyanobacteria) from benthic tropical and subtropical fresh waters, with the description of four new species.</title>
        <authorList>
            <person name="Moretto J.A."/>
            <person name="Berthold D.E."/>
            <person name="Lefler F.W."/>
            <person name="Huang I.-S."/>
            <person name="Laughinghouse H. IV."/>
        </authorList>
    </citation>
    <scope>NUCLEOTIDE SEQUENCE [LARGE SCALE GENOMIC DNA]</scope>
    <source>
        <strain evidence="1 2">BLCC-F154</strain>
    </source>
</reference>
<dbReference type="Proteomes" id="UP001576776">
    <property type="component" value="Unassembled WGS sequence"/>
</dbReference>
<dbReference type="RefSeq" id="WP_413260082.1">
    <property type="nucleotide sequence ID" value="NZ_JBHFNS010000091.1"/>
</dbReference>
<evidence type="ECO:0000313" key="2">
    <source>
        <dbReference type="Proteomes" id="UP001576776"/>
    </source>
</evidence>